<dbReference type="Pfam" id="PF01850">
    <property type="entry name" value="PIN"/>
    <property type="match status" value="1"/>
</dbReference>
<keyword evidence="3 5" id="KW-0479">Metal-binding</keyword>
<proteinExistence type="inferred from homology"/>
<dbReference type="InterPro" id="IPR022907">
    <property type="entry name" value="VapC_family"/>
</dbReference>
<dbReference type="SUPFAM" id="SSF88723">
    <property type="entry name" value="PIN domain-like"/>
    <property type="match status" value="1"/>
</dbReference>
<evidence type="ECO:0000256" key="3">
    <source>
        <dbReference type="ARBA" id="ARBA00022723"/>
    </source>
</evidence>
<keyword evidence="12" id="KW-1185">Reference proteome</keyword>
<feature type="binding site" evidence="5">
    <location>
        <position position="13"/>
    </location>
    <ligand>
        <name>Mg(2+)</name>
        <dbReference type="ChEBI" id="CHEBI:18420"/>
    </ligand>
</feature>
<reference evidence="8 10" key="1">
    <citation type="submission" date="2015-08" db="EMBL/GenBank/DDBJ databases">
        <title>Thermococcus thioreducens DSM 14981 genome sequencing.</title>
        <authorList>
            <person name="Hong S.-J."/>
            <person name="Kim M.-C."/>
            <person name="Shin J.-H."/>
        </authorList>
    </citation>
    <scope>NUCLEOTIDE SEQUENCE [LARGE SCALE GENOMIC DNA]</scope>
    <source>
        <strain evidence="8 10">DSM 14981</strain>
    </source>
</reference>
<keyword evidence="1 5" id="KW-1277">Toxin-antitoxin system</keyword>
<keyword evidence="5" id="KW-0460">Magnesium</keyword>
<dbReference type="GO" id="GO:0004521">
    <property type="term" value="F:RNA endonuclease activity"/>
    <property type="evidence" value="ECO:0007669"/>
    <property type="project" value="InterPro"/>
</dbReference>
<evidence type="ECO:0000313" key="11">
    <source>
        <dbReference type="Proteomes" id="UP000182125"/>
    </source>
</evidence>
<dbReference type="PATRIC" id="fig|277988.4.peg.287"/>
<evidence type="ECO:0000313" key="12">
    <source>
        <dbReference type="Proteomes" id="UP000250136"/>
    </source>
</evidence>
<name>A0A0Q2RH17_9EURY</name>
<feature type="binding site" evidence="5">
    <location>
        <position position="111"/>
    </location>
    <ligand>
        <name>Mg(2+)</name>
        <dbReference type="ChEBI" id="CHEBI:18420"/>
    </ligand>
</feature>
<evidence type="ECO:0000313" key="7">
    <source>
        <dbReference type="EMBL" id="ASJ13243.1"/>
    </source>
</evidence>
<dbReference type="Proteomes" id="UP000250136">
    <property type="component" value="Chromosome"/>
</dbReference>
<dbReference type="HAMAP" id="MF_00265">
    <property type="entry name" value="VapC_Nob1"/>
    <property type="match status" value="1"/>
</dbReference>
<keyword evidence="8" id="KW-0238">DNA-binding</keyword>
<sequence>MAKPLKPELFYMDTSAMIALLVRDDPEHERALSFFRDAVRGGSVFVIGRPTLMEFLNGVAKHVGKDVAEEQYRLYTSSRFIFIEKENEADWTRAWELFFKYRDQRGIDLFDSLAFAIMERLGIRKAFTFDSDFVVHGFTMLP</sequence>
<reference evidence="7 12" key="2">
    <citation type="submission" date="2016-04" db="EMBL/GenBank/DDBJ databases">
        <title>Complete genome sequence of Thermococcus thioreducens type strain OGL-20P.</title>
        <authorList>
            <person name="Oger P.M."/>
        </authorList>
    </citation>
    <scope>NUCLEOTIDE SEQUENCE [LARGE SCALE GENOMIC DNA]</scope>
    <source>
        <strain evidence="7 12">OGL-20P</strain>
    </source>
</reference>
<evidence type="ECO:0000259" key="6">
    <source>
        <dbReference type="Pfam" id="PF01850"/>
    </source>
</evidence>
<dbReference type="Gene3D" id="3.40.50.1010">
    <property type="entry name" value="5'-nuclease"/>
    <property type="match status" value="1"/>
</dbReference>
<reference evidence="9 11" key="3">
    <citation type="submission" date="2016-10" db="EMBL/GenBank/DDBJ databases">
        <authorList>
            <person name="de Groot N.N."/>
        </authorList>
    </citation>
    <scope>NUCLEOTIDE SEQUENCE [LARGE SCALE GENOMIC DNA]</scope>
    <source>
        <strain evidence="9 11">OGL-20</strain>
    </source>
</reference>
<dbReference type="InterPro" id="IPR029060">
    <property type="entry name" value="PIN-like_dom_sf"/>
</dbReference>
<organism evidence="8 10">
    <name type="scientific">Thermococcus thioreducens</name>
    <dbReference type="NCBI Taxonomy" id="277988"/>
    <lineage>
        <taxon>Archaea</taxon>
        <taxon>Methanobacteriati</taxon>
        <taxon>Methanobacteriota</taxon>
        <taxon>Thermococci</taxon>
        <taxon>Thermococcales</taxon>
        <taxon>Thermococcaceae</taxon>
        <taxon>Thermococcus</taxon>
    </lineage>
</organism>
<dbReference type="STRING" id="277988.SAMN05216170_2156"/>
<feature type="domain" description="PIN" evidence="6">
    <location>
        <begin position="11"/>
        <end position="134"/>
    </location>
</feature>
<dbReference type="PANTHER" id="PTHR42188">
    <property type="entry name" value="23S RRNA-SPECIFIC ENDONUCLEASE VAPC20"/>
    <property type="match status" value="1"/>
</dbReference>
<dbReference type="GO" id="GO:0016787">
    <property type="term" value="F:hydrolase activity"/>
    <property type="evidence" value="ECO:0007669"/>
    <property type="project" value="UniProtKB-KW"/>
</dbReference>
<comment type="similarity">
    <text evidence="5">Belongs to the PINc/VapC protein family.</text>
</comment>
<keyword evidence="2 5" id="KW-0540">Nuclease</keyword>
<dbReference type="GO" id="GO:0003677">
    <property type="term" value="F:DNA binding"/>
    <property type="evidence" value="ECO:0007669"/>
    <property type="project" value="UniProtKB-KW"/>
</dbReference>
<dbReference type="PANTHER" id="PTHR42188:SF1">
    <property type="entry name" value="23S RRNA-SPECIFIC ENDONUCLEASE VAPC20"/>
    <property type="match status" value="1"/>
</dbReference>
<dbReference type="KEGG" id="ttd:A3L14_10270"/>
<dbReference type="GO" id="GO:0000287">
    <property type="term" value="F:magnesium ion binding"/>
    <property type="evidence" value="ECO:0007669"/>
    <property type="project" value="UniProtKB-UniRule"/>
</dbReference>
<dbReference type="CDD" id="cd18680">
    <property type="entry name" value="PIN_MtVapC20-like"/>
    <property type="match status" value="1"/>
</dbReference>
<dbReference type="GeneID" id="33334814"/>
<dbReference type="GO" id="GO:0016075">
    <property type="term" value="P:rRNA catabolic process"/>
    <property type="evidence" value="ECO:0007669"/>
    <property type="project" value="TreeGrafter"/>
</dbReference>
<dbReference type="Proteomes" id="UP000182125">
    <property type="component" value="Unassembled WGS sequence"/>
</dbReference>
<dbReference type="EMBL" id="FOIW01000003">
    <property type="protein sequence ID" value="SEW21441.1"/>
    <property type="molecule type" value="Genomic_DNA"/>
</dbReference>
<accession>A0A0Q2RH17</accession>
<dbReference type="AlphaFoldDB" id="A0A0Q2RH17"/>
<evidence type="ECO:0000256" key="4">
    <source>
        <dbReference type="ARBA" id="ARBA00022801"/>
    </source>
</evidence>
<evidence type="ECO:0000313" key="10">
    <source>
        <dbReference type="Proteomes" id="UP000051862"/>
    </source>
</evidence>
<evidence type="ECO:0000256" key="1">
    <source>
        <dbReference type="ARBA" id="ARBA00022649"/>
    </source>
</evidence>
<dbReference type="InterPro" id="IPR002716">
    <property type="entry name" value="PIN_dom"/>
</dbReference>
<dbReference type="InterPro" id="IPR039018">
    <property type="entry name" value="VapC20-like"/>
</dbReference>
<protein>
    <recommendedName>
        <fullName evidence="5">Ribonuclease VapC</fullName>
        <shortName evidence="5">RNase VapC</shortName>
        <ecNumber evidence="5">3.1.-.-</ecNumber>
    </recommendedName>
    <alternativeName>
        <fullName evidence="5">Putative toxin VapC</fullName>
    </alternativeName>
</protein>
<dbReference type="EC" id="3.1.-.-" evidence="5"/>
<evidence type="ECO:0000256" key="2">
    <source>
        <dbReference type="ARBA" id="ARBA00022722"/>
    </source>
</evidence>
<dbReference type="OrthoDB" id="198094at2157"/>
<evidence type="ECO:0000256" key="5">
    <source>
        <dbReference type="HAMAP-Rule" id="MF_00265"/>
    </source>
</evidence>
<keyword evidence="4 5" id="KW-0378">Hydrolase</keyword>
<dbReference type="GO" id="GO:0090729">
    <property type="term" value="F:toxin activity"/>
    <property type="evidence" value="ECO:0007669"/>
    <property type="project" value="UniProtKB-KW"/>
</dbReference>
<dbReference type="EMBL" id="CP015105">
    <property type="protein sequence ID" value="ASJ13243.1"/>
    <property type="molecule type" value="Genomic_DNA"/>
</dbReference>
<comment type="cofactor">
    <cofactor evidence="5">
        <name>Mg(2+)</name>
        <dbReference type="ChEBI" id="CHEBI:18420"/>
    </cofactor>
</comment>
<dbReference type="RefSeq" id="WP_055428551.1">
    <property type="nucleotide sequence ID" value="NZ_CP015105.1"/>
</dbReference>
<keyword evidence="5" id="KW-0800">Toxin</keyword>
<evidence type="ECO:0000313" key="9">
    <source>
        <dbReference type="EMBL" id="SEW21441.1"/>
    </source>
</evidence>
<dbReference type="Proteomes" id="UP000051862">
    <property type="component" value="Unassembled WGS sequence"/>
</dbReference>
<comment type="function">
    <text evidence="5">Toxic component of a toxin-antitoxin (TA) system. An RNase.</text>
</comment>
<evidence type="ECO:0000313" key="8">
    <source>
        <dbReference type="EMBL" id="KQH83342.1"/>
    </source>
</evidence>
<dbReference type="EMBL" id="LIXN01000002">
    <property type="protein sequence ID" value="KQH83342.1"/>
    <property type="molecule type" value="Genomic_DNA"/>
</dbReference>
<gene>
    <name evidence="5" type="primary">vapC</name>
    <name evidence="7" type="ORF">A3L14_10270</name>
    <name evidence="8" type="ORF">AMR53_01340</name>
    <name evidence="9" type="ORF">SAMN05216170_2156</name>
</gene>